<name>A0AAD9T8D0_EUCGR</name>
<dbReference type="PROSITE" id="PS51005">
    <property type="entry name" value="NAC"/>
    <property type="match status" value="1"/>
</dbReference>
<dbReference type="AlphaFoldDB" id="A0AAD9T8D0"/>
<keyword evidence="5" id="KW-0539">Nucleus</keyword>
<dbReference type="InterPro" id="IPR036093">
    <property type="entry name" value="NAC_dom_sf"/>
</dbReference>
<evidence type="ECO:0000313" key="8">
    <source>
        <dbReference type="Proteomes" id="UP000030711"/>
    </source>
</evidence>
<dbReference type="InterPro" id="IPR003441">
    <property type="entry name" value="NAC-dom"/>
</dbReference>
<dbReference type="GO" id="GO:0006355">
    <property type="term" value="P:regulation of DNA-templated transcription"/>
    <property type="evidence" value="ECO:0007669"/>
    <property type="project" value="InterPro"/>
</dbReference>
<keyword evidence="8" id="KW-1185">Reference proteome</keyword>
<evidence type="ECO:0000313" key="7">
    <source>
        <dbReference type="EMBL" id="KAK2631136.1"/>
    </source>
</evidence>
<evidence type="ECO:0000256" key="3">
    <source>
        <dbReference type="ARBA" id="ARBA00023125"/>
    </source>
</evidence>
<keyword evidence="3" id="KW-0238">DNA-binding</keyword>
<evidence type="ECO:0000256" key="4">
    <source>
        <dbReference type="ARBA" id="ARBA00023163"/>
    </source>
</evidence>
<proteinExistence type="predicted"/>
<evidence type="ECO:0000256" key="1">
    <source>
        <dbReference type="ARBA" id="ARBA00004123"/>
    </source>
</evidence>
<dbReference type="Gene3D" id="2.170.150.80">
    <property type="entry name" value="NAC domain"/>
    <property type="match status" value="1"/>
</dbReference>
<accession>A0AAD9T8D0</accession>
<keyword evidence="4" id="KW-0804">Transcription</keyword>
<evidence type="ECO:0000256" key="5">
    <source>
        <dbReference type="ARBA" id="ARBA00023242"/>
    </source>
</evidence>
<evidence type="ECO:0000259" key="6">
    <source>
        <dbReference type="PROSITE" id="PS51005"/>
    </source>
</evidence>
<reference evidence="7 8" key="1">
    <citation type="journal article" date="2014" name="Nature">
        <title>The genome of Eucalyptus grandis.</title>
        <authorList>
            <person name="Myburg A.A."/>
            <person name="Grattapaglia D."/>
            <person name="Tuskan G.A."/>
            <person name="Hellsten U."/>
            <person name="Hayes R.D."/>
            <person name="Grimwood J."/>
            <person name="Jenkins J."/>
            <person name="Lindquist E."/>
            <person name="Tice H."/>
            <person name="Bauer D."/>
            <person name="Goodstein D.M."/>
            <person name="Dubchak I."/>
            <person name="Poliakov A."/>
            <person name="Mizrachi E."/>
            <person name="Kullan A.R."/>
            <person name="Hussey S.G."/>
            <person name="Pinard D."/>
            <person name="van der Merwe K."/>
            <person name="Singh P."/>
            <person name="van Jaarsveld I."/>
            <person name="Silva-Junior O.B."/>
            <person name="Togawa R.C."/>
            <person name="Pappas M.R."/>
            <person name="Faria D.A."/>
            <person name="Sansaloni C.P."/>
            <person name="Petroli C.D."/>
            <person name="Yang X."/>
            <person name="Ranjan P."/>
            <person name="Tschaplinski T.J."/>
            <person name="Ye C.Y."/>
            <person name="Li T."/>
            <person name="Sterck L."/>
            <person name="Vanneste K."/>
            <person name="Murat F."/>
            <person name="Soler M."/>
            <person name="Clemente H.S."/>
            <person name="Saidi N."/>
            <person name="Cassan-Wang H."/>
            <person name="Dunand C."/>
            <person name="Hefer C.A."/>
            <person name="Bornberg-Bauer E."/>
            <person name="Kersting A.R."/>
            <person name="Vining K."/>
            <person name="Amarasinghe V."/>
            <person name="Ranik M."/>
            <person name="Naithani S."/>
            <person name="Elser J."/>
            <person name="Boyd A.E."/>
            <person name="Liston A."/>
            <person name="Spatafora J.W."/>
            <person name="Dharmwardhana P."/>
            <person name="Raja R."/>
            <person name="Sullivan C."/>
            <person name="Romanel E."/>
            <person name="Alves-Ferreira M."/>
            <person name="Kulheim C."/>
            <person name="Foley W."/>
            <person name="Carocha V."/>
            <person name="Paiva J."/>
            <person name="Kudrna D."/>
            <person name="Brommonschenkel S.H."/>
            <person name="Pasquali G."/>
            <person name="Byrne M."/>
            <person name="Rigault P."/>
            <person name="Tibbits J."/>
            <person name="Spokevicius A."/>
            <person name="Jones R.C."/>
            <person name="Steane D.A."/>
            <person name="Vaillancourt R.E."/>
            <person name="Potts B.M."/>
            <person name="Joubert F."/>
            <person name="Barry K."/>
            <person name="Pappas G.J."/>
            <person name="Strauss S.H."/>
            <person name="Jaiswal P."/>
            <person name="Grima-Pettenati J."/>
            <person name="Salse J."/>
            <person name="Van de Peer Y."/>
            <person name="Rokhsar D.S."/>
            <person name="Schmutz J."/>
        </authorList>
    </citation>
    <scope>NUCLEOTIDE SEQUENCE [LARGE SCALE GENOMIC DNA]</scope>
    <source>
        <strain evidence="8">cv. BRASUZ1</strain>
        <tissue evidence="7">Leaf extractions</tissue>
    </source>
</reference>
<protein>
    <recommendedName>
        <fullName evidence="6">NAC domain-containing protein</fullName>
    </recommendedName>
</protein>
<dbReference type="EMBL" id="MU850895">
    <property type="protein sequence ID" value="KAK2631136.1"/>
    <property type="molecule type" value="Genomic_DNA"/>
</dbReference>
<keyword evidence="2" id="KW-0805">Transcription regulation</keyword>
<comment type="subcellular location">
    <subcellularLocation>
        <location evidence="1">Nucleus</location>
    </subcellularLocation>
</comment>
<dbReference type="Proteomes" id="UP000030711">
    <property type="component" value="Unassembled WGS sequence"/>
</dbReference>
<dbReference type="GO" id="GO:0005634">
    <property type="term" value="C:nucleus"/>
    <property type="evidence" value="ECO:0007669"/>
    <property type="project" value="UniProtKB-SubCell"/>
</dbReference>
<feature type="domain" description="NAC" evidence="6">
    <location>
        <begin position="8"/>
        <end position="147"/>
    </location>
</feature>
<organism evidence="7 8">
    <name type="scientific">Eucalyptus grandis</name>
    <name type="common">Flooded gum</name>
    <dbReference type="NCBI Taxonomy" id="71139"/>
    <lineage>
        <taxon>Eukaryota</taxon>
        <taxon>Viridiplantae</taxon>
        <taxon>Streptophyta</taxon>
        <taxon>Embryophyta</taxon>
        <taxon>Tracheophyta</taxon>
        <taxon>Spermatophyta</taxon>
        <taxon>Magnoliopsida</taxon>
        <taxon>eudicotyledons</taxon>
        <taxon>Gunneridae</taxon>
        <taxon>Pentapetalae</taxon>
        <taxon>rosids</taxon>
        <taxon>malvids</taxon>
        <taxon>Myrtales</taxon>
        <taxon>Myrtaceae</taxon>
        <taxon>Myrtoideae</taxon>
        <taxon>Eucalypteae</taxon>
        <taxon>Eucalyptus</taxon>
    </lineage>
</organism>
<dbReference type="SUPFAM" id="SSF101941">
    <property type="entry name" value="NAC domain"/>
    <property type="match status" value="1"/>
</dbReference>
<sequence length="147" mass="17250">MAGSTEGRPVGYVFKPTEEQLVGHFLKKKLEGEMEDHPAIVEADIYSFEPSHLFKLYHLMSEPEEPSYEGECFFFCANRRERKTPLGYWKETCQKSDIRASSDPNEIIGFKRIFVYHEGRQPRRRRTDVVNHEYHYQNSDGSSLSRI</sequence>
<gene>
    <name evidence="7" type="ORF">EUGRSUZ_L03347</name>
</gene>
<dbReference type="GO" id="GO:0003677">
    <property type="term" value="F:DNA binding"/>
    <property type="evidence" value="ECO:0007669"/>
    <property type="project" value="UniProtKB-KW"/>
</dbReference>
<dbReference type="Pfam" id="PF02365">
    <property type="entry name" value="NAM"/>
    <property type="match status" value="1"/>
</dbReference>
<dbReference type="PANTHER" id="PTHR31989">
    <property type="entry name" value="NAC DOMAIN-CONTAINING PROTEIN 82-RELATED"/>
    <property type="match status" value="1"/>
</dbReference>
<comment type="caution">
    <text evidence="7">The sequence shown here is derived from an EMBL/GenBank/DDBJ whole genome shotgun (WGS) entry which is preliminary data.</text>
</comment>
<evidence type="ECO:0000256" key="2">
    <source>
        <dbReference type="ARBA" id="ARBA00023015"/>
    </source>
</evidence>